<dbReference type="RefSeq" id="WP_142897452.1">
    <property type="nucleotide sequence ID" value="NZ_ML660056.1"/>
</dbReference>
<dbReference type="GO" id="GO:0004671">
    <property type="term" value="F:protein C-terminal S-isoprenylcysteine carboxyl O-methyltransferase activity"/>
    <property type="evidence" value="ECO:0007669"/>
    <property type="project" value="InterPro"/>
</dbReference>
<evidence type="ECO:0000256" key="5">
    <source>
        <dbReference type="SAM" id="Phobius"/>
    </source>
</evidence>
<dbReference type="Proteomes" id="UP000315252">
    <property type="component" value="Unassembled WGS sequence"/>
</dbReference>
<gene>
    <name evidence="6" type="ORF">FKG95_16350</name>
</gene>
<accession>A0A545TPX1</accession>
<evidence type="ECO:0008006" key="8">
    <source>
        <dbReference type="Google" id="ProtNLM"/>
    </source>
</evidence>
<dbReference type="Pfam" id="PF04140">
    <property type="entry name" value="ICMT"/>
    <property type="match status" value="1"/>
</dbReference>
<keyword evidence="3 5" id="KW-1133">Transmembrane helix</keyword>
<evidence type="ECO:0000256" key="3">
    <source>
        <dbReference type="ARBA" id="ARBA00022989"/>
    </source>
</evidence>
<evidence type="ECO:0000256" key="4">
    <source>
        <dbReference type="ARBA" id="ARBA00023136"/>
    </source>
</evidence>
<proteinExistence type="predicted"/>
<keyword evidence="7" id="KW-1185">Reference proteome</keyword>
<feature type="transmembrane region" description="Helical" evidence="5">
    <location>
        <begin position="67"/>
        <end position="86"/>
    </location>
</feature>
<name>A0A545TPX1_9PROT</name>
<organism evidence="6 7">
    <name type="scientific">Denitrobaculum tricleocarpae</name>
    <dbReference type="NCBI Taxonomy" id="2591009"/>
    <lineage>
        <taxon>Bacteria</taxon>
        <taxon>Pseudomonadati</taxon>
        <taxon>Pseudomonadota</taxon>
        <taxon>Alphaproteobacteria</taxon>
        <taxon>Rhodospirillales</taxon>
        <taxon>Rhodospirillaceae</taxon>
        <taxon>Denitrobaculum</taxon>
    </lineage>
</organism>
<feature type="transmembrane region" description="Helical" evidence="5">
    <location>
        <begin position="40"/>
        <end position="60"/>
    </location>
</feature>
<evidence type="ECO:0000256" key="2">
    <source>
        <dbReference type="ARBA" id="ARBA00022692"/>
    </source>
</evidence>
<dbReference type="AlphaFoldDB" id="A0A545TPX1"/>
<protein>
    <recommendedName>
        <fullName evidence="8">Isoprenylcysteine carboxyl methyltransferase</fullName>
    </recommendedName>
</protein>
<dbReference type="EMBL" id="VHSH01000005">
    <property type="protein sequence ID" value="TQV79228.1"/>
    <property type="molecule type" value="Genomic_DNA"/>
</dbReference>
<dbReference type="PANTHER" id="PTHR43847:SF1">
    <property type="entry name" value="BLL3993 PROTEIN"/>
    <property type="match status" value="1"/>
</dbReference>
<dbReference type="OrthoDB" id="7203053at2"/>
<keyword evidence="2 5" id="KW-0812">Transmembrane</keyword>
<dbReference type="PANTHER" id="PTHR43847">
    <property type="entry name" value="BLL3993 PROTEIN"/>
    <property type="match status" value="1"/>
</dbReference>
<dbReference type="Gene3D" id="1.20.120.1630">
    <property type="match status" value="1"/>
</dbReference>
<sequence>MTVFWSVLLAVALARLAELIYARRNTQRLLAEGAREYGAGHYPVIVLLHAAWLASLAVFIPADTPVVPGLLVLFLLVQILRVWVLASLGRYWTTRIITLPGVALVRRGPYRFIRHPNYLVVVLEIALLPLCFGAWEIAVVFSLLNAAMLFWRIREENLALADRREIVQENHG</sequence>
<dbReference type="GO" id="GO:0016020">
    <property type="term" value="C:membrane"/>
    <property type="evidence" value="ECO:0007669"/>
    <property type="project" value="UniProtKB-SubCell"/>
</dbReference>
<evidence type="ECO:0000313" key="6">
    <source>
        <dbReference type="EMBL" id="TQV79228.1"/>
    </source>
</evidence>
<evidence type="ECO:0000313" key="7">
    <source>
        <dbReference type="Proteomes" id="UP000315252"/>
    </source>
</evidence>
<dbReference type="InterPro" id="IPR052527">
    <property type="entry name" value="Metal_cation-efflux_comp"/>
</dbReference>
<keyword evidence="4 5" id="KW-0472">Membrane</keyword>
<comment type="subcellular location">
    <subcellularLocation>
        <location evidence="1">Membrane</location>
        <topology evidence="1">Multi-pass membrane protein</topology>
    </subcellularLocation>
</comment>
<reference evidence="6 7" key="1">
    <citation type="submission" date="2019-06" db="EMBL/GenBank/DDBJ databases">
        <title>Whole genome sequence for Rhodospirillaceae sp. R148.</title>
        <authorList>
            <person name="Wang G."/>
        </authorList>
    </citation>
    <scope>NUCLEOTIDE SEQUENCE [LARGE SCALE GENOMIC DNA]</scope>
    <source>
        <strain evidence="6 7">R148</strain>
    </source>
</reference>
<dbReference type="InterPro" id="IPR007269">
    <property type="entry name" value="ICMT_MeTrfase"/>
</dbReference>
<evidence type="ECO:0000256" key="1">
    <source>
        <dbReference type="ARBA" id="ARBA00004141"/>
    </source>
</evidence>
<feature type="transmembrane region" description="Helical" evidence="5">
    <location>
        <begin position="118"/>
        <end position="144"/>
    </location>
</feature>
<comment type="caution">
    <text evidence="6">The sequence shown here is derived from an EMBL/GenBank/DDBJ whole genome shotgun (WGS) entry which is preliminary data.</text>
</comment>